<dbReference type="PANTHER" id="PTHR33204">
    <property type="entry name" value="TRANSCRIPTIONAL REGULATOR, MARR FAMILY"/>
    <property type="match status" value="1"/>
</dbReference>
<dbReference type="InterPro" id="IPR002577">
    <property type="entry name" value="HTH_HxlR"/>
</dbReference>
<gene>
    <name evidence="5" type="ORF">CP49_29600</name>
</gene>
<evidence type="ECO:0000256" key="1">
    <source>
        <dbReference type="ARBA" id="ARBA00023015"/>
    </source>
</evidence>
<sequence>MKERFDVHLRVTPTLFIGKWTVRILFLLEERPYHHGELRRRLGAISQRMLTHTLRNLETTGLISREVTRSRSVRVKYSLTKLGRSFMVPLNSVCRWIDRNRTGLSATIDLSK</sequence>
<evidence type="ECO:0000256" key="3">
    <source>
        <dbReference type="ARBA" id="ARBA00023163"/>
    </source>
</evidence>
<evidence type="ECO:0000256" key="2">
    <source>
        <dbReference type="ARBA" id="ARBA00023125"/>
    </source>
</evidence>
<dbReference type="PANTHER" id="PTHR33204:SF18">
    <property type="entry name" value="TRANSCRIPTIONAL REGULATORY PROTEIN"/>
    <property type="match status" value="1"/>
</dbReference>
<proteinExistence type="predicted"/>
<dbReference type="GO" id="GO:0003677">
    <property type="term" value="F:DNA binding"/>
    <property type="evidence" value="ECO:0007669"/>
    <property type="project" value="UniProtKB-KW"/>
</dbReference>
<dbReference type="AlphaFoldDB" id="A0A0R3KKA9"/>
<dbReference type="SUPFAM" id="SSF46785">
    <property type="entry name" value="Winged helix' DNA-binding domain"/>
    <property type="match status" value="1"/>
</dbReference>
<name>A0A0R3KKA9_9BRAD</name>
<dbReference type="STRING" id="1518501.CQ10_11505"/>
<accession>A0A0R3KKA9</accession>
<protein>
    <recommendedName>
        <fullName evidence="4">HTH hxlR-type domain-containing protein</fullName>
    </recommendedName>
</protein>
<keyword evidence="6" id="KW-1185">Reference proteome</keyword>
<evidence type="ECO:0000313" key="5">
    <source>
        <dbReference type="EMBL" id="KRQ93740.1"/>
    </source>
</evidence>
<dbReference type="Proteomes" id="UP000051913">
    <property type="component" value="Unassembled WGS sequence"/>
</dbReference>
<keyword evidence="2" id="KW-0238">DNA-binding</keyword>
<dbReference type="InterPro" id="IPR036388">
    <property type="entry name" value="WH-like_DNA-bd_sf"/>
</dbReference>
<dbReference type="Pfam" id="PF01638">
    <property type="entry name" value="HxlR"/>
    <property type="match status" value="1"/>
</dbReference>
<evidence type="ECO:0000259" key="4">
    <source>
        <dbReference type="PROSITE" id="PS51118"/>
    </source>
</evidence>
<dbReference type="RefSeq" id="WP_057855169.1">
    <property type="nucleotide sequence ID" value="NZ_LLXX01000218.1"/>
</dbReference>
<dbReference type="OrthoDB" id="9800350at2"/>
<keyword evidence="3" id="KW-0804">Transcription</keyword>
<dbReference type="EMBL" id="LLXX01000218">
    <property type="protein sequence ID" value="KRQ93740.1"/>
    <property type="molecule type" value="Genomic_DNA"/>
</dbReference>
<dbReference type="Gene3D" id="1.10.10.10">
    <property type="entry name" value="Winged helix-like DNA-binding domain superfamily/Winged helix DNA-binding domain"/>
    <property type="match status" value="1"/>
</dbReference>
<feature type="domain" description="HTH hxlR-type" evidence="4">
    <location>
        <begin position="7"/>
        <end position="105"/>
    </location>
</feature>
<dbReference type="InterPro" id="IPR036390">
    <property type="entry name" value="WH_DNA-bd_sf"/>
</dbReference>
<evidence type="ECO:0000313" key="6">
    <source>
        <dbReference type="Proteomes" id="UP000051913"/>
    </source>
</evidence>
<keyword evidence="1" id="KW-0805">Transcription regulation</keyword>
<comment type="caution">
    <text evidence="5">The sequence shown here is derived from an EMBL/GenBank/DDBJ whole genome shotgun (WGS) entry which is preliminary data.</text>
</comment>
<organism evidence="5 6">
    <name type="scientific">Bradyrhizobium valentinum</name>
    <dbReference type="NCBI Taxonomy" id="1518501"/>
    <lineage>
        <taxon>Bacteria</taxon>
        <taxon>Pseudomonadati</taxon>
        <taxon>Pseudomonadota</taxon>
        <taxon>Alphaproteobacteria</taxon>
        <taxon>Hyphomicrobiales</taxon>
        <taxon>Nitrobacteraceae</taxon>
        <taxon>Bradyrhizobium</taxon>
    </lineage>
</organism>
<reference evidence="5 6" key="1">
    <citation type="submission" date="2014-03" db="EMBL/GenBank/DDBJ databases">
        <title>Bradyrhizobium valentinum sp. nov., isolated from effective nodules of Lupinus mariae-josephae, a lupine endemic of basic-lime soils in Eastern Spain.</title>
        <authorList>
            <person name="Duran D."/>
            <person name="Rey L."/>
            <person name="Navarro A."/>
            <person name="Busquets A."/>
            <person name="Imperial J."/>
            <person name="Ruiz-Argueso T."/>
        </authorList>
    </citation>
    <scope>NUCLEOTIDE SEQUENCE [LARGE SCALE GENOMIC DNA]</scope>
    <source>
        <strain evidence="5 6">LmjM3</strain>
    </source>
</reference>
<dbReference type="PROSITE" id="PS51118">
    <property type="entry name" value="HTH_HXLR"/>
    <property type="match status" value="1"/>
</dbReference>